<accession>A0A7M2YY14</accession>
<evidence type="ECO:0000313" key="2">
    <source>
        <dbReference type="Proteomes" id="UP000254134"/>
    </source>
</evidence>
<proteinExistence type="predicted"/>
<evidence type="ECO:0000313" key="1">
    <source>
        <dbReference type="EMBL" id="RDI74895.1"/>
    </source>
</evidence>
<comment type="caution">
    <text evidence="1">The sequence shown here is derived from an EMBL/GenBank/DDBJ whole genome shotgun (WGS) entry which is preliminary data.</text>
</comment>
<name>A0A7M2YY14_9ACTN</name>
<reference evidence="1 2" key="1">
    <citation type="submission" date="2018-07" db="EMBL/GenBank/DDBJ databases">
        <title>High-quality-draft genome sequence of Gaiella occulta.</title>
        <authorList>
            <person name="Severino R."/>
            <person name="Froufe H.J.C."/>
            <person name="Rainey F.A."/>
            <person name="Barroso C."/>
            <person name="Albuquerque L."/>
            <person name="Lobo-Da-Cunha A."/>
            <person name="Da Costa M.S."/>
            <person name="Egas C."/>
        </authorList>
    </citation>
    <scope>NUCLEOTIDE SEQUENCE [LARGE SCALE GENOMIC DNA]</scope>
    <source>
        <strain evidence="1 2">F2-233</strain>
    </source>
</reference>
<sequence>MTSSIVVAIIALLAVGEFLLFGALAETYRDIAQIRSETGVIDQLQPVDLGDGLDGRPSAFGLDPSLDTASKGLALFVDSRCGTCQLIVRSLNGGLPLGTSLILFAETERKGIQWFEDNGFDYEGLSDLPVTIATPGDPNPLGVDVTPLAVEVVHGKIARAFAVPSIRRFYALIPAPHQLQAPATRPEVLA</sequence>
<keyword evidence="2" id="KW-1185">Reference proteome</keyword>
<dbReference type="Proteomes" id="UP000254134">
    <property type="component" value="Unassembled WGS sequence"/>
</dbReference>
<evidence type="ECO:0008006" key="3">
    <source>
        <dbReference type="Google" id="ProtNLM"/>
    </source>
</evidence>
<protein>
    <recommendedName>
        <fullName evidence="3">Thioredoxin domain-containing protein</fullName>
    </recommendedName>
</protein>
<dbReference type="EMBL" id="QQZY01000003">
    <property type="protein sequence ID" value="RDI74895.1"/>
    <property type="molecule type" value="Genomic_DNA"/>
</dbReference>
<dbReference type="RefSeq" id="WP_114796171.1">
    <property type="nucleotide sequence ID" value="NZ_QQZY01000003.1"/>
</dbReference>
<dbReference type="OrthoDB" id="3531923at2"/>
<gene>
    <name evidence="1" type="ORF">Gocc_1784</name>
</gene>
<organism evidence="1 2">
    <name type="scientific">Gaiella occulta</name>
    <dbReference type="NCBI Taxonomy" id="1002870"/>
    <lineage>
        <taxon>Bacteria</taxon>
        <taxon>Bacillati</taxon>
        <taxon>Actinomycetota</taxon>
        <taxon>Thermoleophilia</taxon>
        <taxon>Gaiellales</taxon>
        <taxon>Gaiellaceae</taxon>
        <taxon>Gaiella</taxon>
    </lineage>
</organism>
<reference evidence="2" key="2">
    <citation type="journal article" date="2019" name="MicrobiologyOpen">
        <title>High-quality draft genome sequence of Gaiella occulta isolated from a 150 meter deep mineral water borehole and comparison with the genome sequences of other deep-branching lineages of the phylum Actinobacteria.</title>
        <authorList>
            <person name="Severino R."/>
            <person name="Froufe H.J.C."/>
            <person name="Barroso C."/>
            <person name="Albuquerque L."/>
            <person name="Lobo-da-Cunha A."/>
            <person name="da Costa M.S."/>
            <person name="Egas C."/>
        </authorList>
    </citation>
    <scope>NUCLEOTIDE SEQUENCE [LARGE SCALE GENOMIC DNA]</scope>
    <source>
        <strain evidence="2">F2-233</strain>
    </source>
</reference>
<dbReference type="AlphaFoldDB" id="A0A7M2YY14"/>